<dbReference type="SUPFAM" id="SSF47060">
    <property type="entry name" value="S15/NS1 RNA-binding domain"/>
    <property type="match status" value="1"/>
</dbReference>
<accession>A0A154NZH3</accession>
<dbReference type="GO" id="GO:0032543">
    <property type="term" value="P:mitochondrial translation"/>
    <property type="evidence" value="ECO:0007669"/>
    <property type="project" value="TreeGrafter"/>
</dbReference>
<evidence type="ECO:0000256" key="9">
    <source>
        <dbReference type="RuleBase" id="RU003919"/>
    </source>
</evidence>
<dbReference type="AlphaFoldDB" id="A0A154NZH3"/>
<dbReference type="PANTHER" id="PTHR46685">
    <property type="entry name" value="28S RIBOSOMAL PROTEIN S15, MITOCHONDRIAL"/>
    <property type="match status" value="1"/>
</dbReference>
<dbReference type="OrthoDB" id="441444at2759"/>
<evidence type="ECO:0000256" key="4">
    <source>
        <dbReference type="ARBA" id="ARBA00022980"/>
    </source>
</evidence>
<evidence type="ECO:0000256" key="5">
    <source>
        <dbReference type="ARBA" id="ARBA00023128"/>
    </source>
</evidence>
<keyword evidence="3" id="KW-0809">Transit peptide</keyword>
<dbReference type="InterPro" id="IPR000589">
    <property type="entry name" value="Ribosomal_uS15"/>
</dbReference>
<dbReference type="Gene3D" id="1.10.287.10">
    <property type="entry name" value="S15/NS1, RNA-binding"/>
    <property type="match status" value="1"/>
</dbReference>
<evidence type="ECO:0000256" key="2">
    <source>
        <dbReference type="ARBA" id="ARBA00008434"/>
    </source>
</evidence>
<dbReference type="STRING" id="178035.A0A154NZH3"/>
<evidence type="ECO:0000256" key="3">
    <source>
        <dbReference type="ARBA" id="ARBA00022946"/>
    </source>
</evidence>
<dbReference type="PANTHER" id="PTHR46685:SF1">
    <property type="entry name" value="SMALL RIBOSOMAL SUBUNIT PROTEIN US15M"/>
    <property type="match status" value="1"/>
</dbReference>
<gene>
    <name evidence="10" type="ORF">WN55_05297</name>
</gene>
<evidence type="ECO:0000256" key="8">
    <source>
        <dbReference type="ARBA" id="ARBA00035528"/>
    </source>
</evidence>
<comment type="similarity">
    <text evidence="2 9">Belongs to the universal ribosomal protein uS15 family.</text>
</comment>
<evidence type="ECO:0000256" key="7">
    <source>
        <dbReference type="ARBA" id="ARBA00035249"/>
    </source>
</evidence>
<dbReference type="GO" id="GO:0003735">
    <property type="term" value="F:structural constituent of ribosome"/>
    <property type="evidence" value="ECO:0007669"/>
    <property type="project" value="InterPro"/>
</dbReference>
<evidence type="ECO:0000313" key="11">
    <source>
        <dbReference type="Proteomes" id="UP000076502"/>
    </source>
</evidence>
<dbReference type="OMA" id="YGSMESK"/>
<dbReference type="InterPro" id="IPR009068">
    <property type="entry name" value="uS15_NS1_RNA-bd_sf"/>
</dbReference>
<dbReference type="GO" id="GO:0005763">
    <property type="term" value="C:mitochondrial small ribosomal subunit"/>
    <property type="evidence" value="ECO:0007669"/>
    <property type="project" value="TreeGrafter"/>
</dbReference>
<protein>
    <recommendedName>
        <fullName evidence="7">Small ribosomal subunit protein uS15m</fullName>
    </recommendedName>
    <alternativeName>
        <fullName evidence="8">28S ribosomal protein S15, mitochondrial</fullName>
    </alternativeName>
</protein>
<name>A0A154NZH3_DUFNO</name>
<evidence type="ECO:0000313" key="10">
    <source>
        <dbReference type="EMBL" id="KZC04484.1"/>
    </source>
</evidence>
<dbReference type="Pfam" id="PF00312">
    <property type="entry name" value="Ribosomal_S15"/>
    <property type="match status" value="1"/>
</dbReference>
<sequence length="267" mass="31759">MNLATTCRLGCTQINNIYKFGGCVSRGAKTVENYKIYWKRPKRVPEYHPLKSGDRDGVPVSVKPFETRFYYENSKEWEGASDIVKKIFSLEFQPARETRNVLREKTMGLVKRHASDRGSSESHIAAMTSEIQYVFKHFERNPRDKKGKVFIKELVDRRNMYLKYLRKWDYRRFEWILERLNLVYKPQPEVPGMVSRRESITRLTEEYCNNIIQNKRNAYQDELKVQKKEFYREKAELLEFILKEESECGVTPTVTEEEIEATRKLAE</sequence>
<dbReference type="GO" id="GO:0003723">
    <property type="term" value="F:RNA binding"/>
    <property type="evidence" value="ECO:0007669"/>
    <property type="project" value="TreeGrafter"/>
</dbReference>
<keyword evidence="11" id="KW-1185">Reference proteome</keyword>
<proteinExistence type="inferred from homology"/>
<keyword evidence="6 9" id="KW-0687">Ribonucleoprotein</keyword>
<keyword evidence="4 9" id="KW-0689">Ribosomal protein</keyword>
<keyword evidence="5" id="KW-0496">Mitochondrion</keyword>
<dbReference type="InterPro" id="IPR052137">
    <property type="entry name" value="uS15_ribosomal"/>
</dbReference>
<dbReference type="SMART" id="SM01387">
    <property type="entry name" value="Ribosomal_S15"/>
    <property type="match status" value="1"/>
</dbReference>
<evidence type="ECO:0000256" key="1">
    <source>
        <dbReference type="ARBA" id="ARBA00004173"/>
    </source>
</evidence>
<reference evidence="10 11" key="1">
    <citation type="submission" date="2015-07" db="EMBL/GenBank/DDBJ databases">
        <title>The genome of Dufourea novaeangliae.</title>
        <authorList>
            <person name="Pan H."/>
            <person name="Kapheim K."/>
        </authorList>
    </citation>
    <scope>NUCLEOTIDE SEQUENCE [LARGE SCALE GENOMIC DNA]</scope>
    <source>
        <strain evidence="10">0120121106</strain>
        <tissue evidence="10">Whole body</tissue>
    </source>
</reference>
<comment type="subcellular location">
    <subcellularLocation>
        <location evidence="1">Mitochondrion</location>
    </subcellularLocation>
</comment>
<organism evidence="10 11">
    <name type="scientific">Dufourea novaeangliae</name>
    <name type="common">Sweat bee</name>
    <dbReference type="NCBI Taxonomy" id="178035"/>
    <lineage>
        <taxon>Eukaryota</taxon>
        <taxon>Metazoa</taxon>
        <taxon>Ecdysozoa</taxon>
        <taxon>Arthropoda</taxon>
        <taxon>Hexapoda</taxon>
        <taxon>Insecta</taxon>
        <taxon>Pterygota</taxon>
        <taxon>Neoptera</taxon>
        <taxon>Endopterygota</taxon>
        <taxon>Hymenoptera</taxon>
        <taxon>Apocrita</taxon>
        <taxon>Aculeata</taxon>
        <taxon>Apoidea</taxon>
        <taxon>Anthophila</taxon>
        <taxon>Halictidae</taxon>
        <taxon>Rophitinae</taxon>
        <taxon>Dufourea</taxon>
    </lineage>
</organism>
<dbReference type="Proteomes" id="UP000076502">
    <property type="component" value="Unassembled WGS sequence"/>
</dbReference>
<dbReference type="EMBL" id="KQ434781">
    <property type="protein sequence ID" value="KZC04484.1"/>
    <property type="molecule type" value="Genomic_DNA"/>
</dbReference>
<evidence type="ECO:0000256" key="6">
    <source>
        <dbReference type="ARBA" id="ARBA00023274"/>
    </source>
</evidence>